<comment type="subcellular location">
    <subcellularLocation>
        <location evidence="3">Endoplasmic reticulum membrane</location>
        <topology evidence="3">Peripheral membrane protein</topology>
    </subcellularLocation>
    <subcellularLocation>
        <location evidence="2">Microsome membrane</location>
        <topology evidence="2">Peripheral membrane protein</topology>
    </subcellularLocation>
</comment>
<evidence type="ECO:0000256" key="1">
    <source>
        <dbReference type="ARBA" id="ARBA00001971"/>
    </source>
</evidence>
<sequence>MPTYEVPTQRNIKIITCVDCVHSQSCCGCSMAMLTALLAVVAALLALYGWATRHHRYWARRGVPCSPPLPLLGHYRDFVLQRRDLGGLTRDLCRQHPQAPALGALLATEPVLIVQDPALLRLITTEYFYHFSARELADYTHQEVLTRSLFFTAGDAWRVLRQNMTPLFTSSKMRNMFPLVKRCTYVFEKMLDEEIAKSPLQEVGSLAYRFTMDSICACAFGIESNVMGEDPEKNPFTKIGDDILVFPKWRGLKLAIRAAWPSFFYGMGLKLFPTSIDEFFRSMLQRVCIERGGAPSPRQDYVDLLLSLRNNNGIRGDSLDNIKDPAIKIRLNLEAEEELLVSQAIVLFAAGYETTSRTMSFLLYELAKNPDIQEKVLAEVDAYLSTRGEVQFDVTTALPYLAQCVDETLRLYPVFAVLTREVASPVRLPLGGRGAGARGVGCCWSAGCACTSPCFTYTRIPTTSPSPSGSAPSGSPRGAQEHPLAHVLPLRRGTQALHWQAVRAAAAAGGAGDGAEVVPRVPRAPRAPRGPRGPRAPAAPAPLRMKPVSLTQQAEGGVPLVFTRRTGWRGRAFREMGAA</sequence>
<evidence type="ECO:0000256" key="5">
    <source>
        <dbReference type="ARBA" id="ARBA00012109"/>
    </source>
</evidence>
<name>A0A8S4G9N6_PLUXY</name>
<feature type="compositionally biased region" description="Low complexity" evidence="15">
    <location>
        <begin position="461"/>
        <end position="476"/>
    </location>
</feature>
<evidence type="ECO:0000256" key="12">
    <source>
        <dbReference type="ARBA" id="ARBA00023033"/>
    </source>
</evidence>
<dbReference type="Gene3D" id="1.10.630.10">
    <property type="entry name" value="Cytochrome P450"/>
    <property type="match status" value="1"/>
</dbReference>
<dbReference type="EC" id="1.14.14.1" evidence="5"/>
<evidence type="ECO:0000313" key="17">
    <source>
        <dbReference type="EMBL" id="CAG9136859.1"/>
    </source>
</evidence>
<dbReference type="AlphaFoldDB" id="A0A8S4G9N6"/>
<keyword evidence="9" id="KW-0492">Microsome</keyword>
<evidence type="ECO:0000256" key="7">
    <source>
        <dbReference type="ARBA" id="ARBA00022723"/>
    </source>
</evidence>
<comment type="caution">
    <text evidence="17">The sequence shown here is derived from an EMBL/GenBank/DDBJ whole genome shotgun (WGS) entry which is preliminary data.</text>
</comment>
<feature type="region of interest" description="Disordered" evidence="15">
    <location>
        <begin position="510"/>
        <end position="542"/>
    </location>
</feature>
<proteinExistence type="inferred from homology"/>
<evidence type="ECO:0000256" key="10">
    <source>
        <dbReference type="ARBA" id="ARBA00023002"/>
    </source>
</evidence>
<dbReference type="PRINTS" id="PR00385">
    <property type="entry name" value="P450"/>
</dbReference>
<dbReference type="GO" id="GO:0005506">
    <property type="term" value="F:iron ion binding"/>
    <property type="evidence" value="ECO:0007669"/>
    <property type="project" value="InterPro"/>
</dbReference>
<dbReference type="SUPFAM" id="SSF48264">
    <property type="entry name" value="Cytochrome P450"/>
    <property type="match status" value="1"/>
</dbReference>
<keyword evidence="6" id="KW-0349">Heme</keyword>
<keyword evidence="16" id="KW-0812">Transmembrane</keyword>
<dbReference type="GO" id="GO:0005789">
    <property type="term" value="C:endoplasmic reticulum membrane"/>
    <property type="evidence" value="ECO:0007669"/>
    <property type="project" value="UniProtKB-SubCell"/>
</dbReference>
<keyword evidence="13 16" id="KW-0472">Membrane</keyword>
<evidence type="ECO:0000256" key="9">
    <source>
        <dbReference type="ARBA" id="ARBA00022848"/>
    </source>
</evidence>
<keyword evidence="10" id="KW-0560">Oxidoreductase</keyword>
<dbReference type="GO" id="GO:0016712">
    <property type="term" value="F:oxidoreductase activity, acting on paired donors, with incorporation or reduction of molecular oxygen, reduced flavin or flavoprotein as one donor, and incorporation of one atom of oxygen"/>
    <property type="evidence" value="ECO:0007669"/>
    <property type="project" value="UniProtKB-EC"/>
</dbReference>
<evidence type="ECO:0000256" key="2">
    <source>
        <dbReference type="ARBA" id="ARBA00004174"/>
    </source>
</evidence>
<dbReference type="PRINTS" id="PR00464">
    <property type="entry name" value="EP450II"/>
</dbReference>
<evidence type="ECO:0000313" key="18">
    <source>
        <dbReference type="Proteomes" id="UP000653454"/>
    </source>
</evidence>
<dbReference type="PANTHER" id="PTHR24292:SF54">
    <property type="entry name" value="CYP9F3-RELATED"/>
    <property type="match status" value="1"/>
</dbReference>
<evidence type="ECO:0000256" key="3">
    <source>
        <dbReference type="ARBA" id="ARBA00004406"/>
    </source>
</evidence>
<keyword evidence="7" id="KW-0479">Metal-binding</keyword>
<dbReference type="InterPro" id="IPR002402">
    <property type="entry name" value="Cyt_P450_E_grp-II"/>
</dbReference>
<keyword evidence="8" id="KW-0256">Endoplasmic reticulum</keyword>
<comment type="cofactor">
    <cofactor evidence="1">
        <name>heme</name>
        <dbReference type="ChEBI" id="CHEBI:30413"/>
    </cofactor>
</comment>
<evidence type="ECO:0000256" key="6">
    <source>
        <dbReference type="ARBA" id="ARBA00022617"/>
    </source>
</evidence>
<evidence type="ECO:0000256" key="11">
    <source>
        <dbReference type="ARBA" id="ARBA00023004"/>
    </source>
</evidence>
<reference evidence="17" key="1">
    <citation type="submission" date="2020-11" db="EMBL/GenBank/DDBJ databases">
        <authorList>
            <person name="Whiteford S."/>
        </authorList>
    </citation>
    <scope>NUCLEOTIDE SEQUENCE</scope>
</reference>
<dbReference type="EMBL" id="CAJHNJ030000164">
    <property type="protein sequence ID" value="CAG9136859.1"/>
    <property type="molecule type" value="Genomic_DNA"/>
</dbReference>
<dbReference type="Proteomes" id="UP000653454">
    <property type="component" value="Unassembled WGS sequence"/>
</dbReference>
<keyword evidence="18" id="KW-1185">Reference proteome</keyword>
<feature type="region of interest" description="Disordered" evidence="15">
    <location>
        <begin position="461"/>
        <end position="481"/>
    </location>
</feature>
<dbReference type="InterPro" id="IPR050476">
    <property type="entry name" value="Insect_CytP450_Detox"/>
</dbReference>
<organism evidence="17 18">
    <name type="scientific">Plutella xylostella</name>
    <name type="common">Diamondback moth</name>
    <name type="synonym">Plutella maculipennis</name>
    <dbReference type="NCBI Taxonomy" id="51655"/>
    <lineage>
        <taxon>Eukaryota</taxon>
        <taxon>Metazoa</taxon>
        <taxon>Ecdysozoa</taxon>
        <taxon>Arthropoda</taxon>
        <taxon>Hexapoda</taxon>
        <taxon>Insecta</taxon>
        <taxon>Pterygota</taxon>
        <taxon>Neoptera</taxon>
        <taxon>Endopterygota</taxon>
        <taxon>Lepidoptera</taxon>
        <taxon>Glossata</taxon>
        <taxon>Ditrysia</taxon>
        <taxon>Yponomeutoidea</taxon>
        <taxon>Plutellidae</taxon>
        <taxon>Plutella</taxon>
    </lineage>
</organism>
<evidence type="ECO:0000256" key="15">
    <source>
        <dbReference type="SAM" id="MobiDB-lite"/>
    </source>
</evidence>
<feature type="compositionally biased region" description="Low complexity" evidence="15">
    <location>
        <begin position="510"/>
        <end position="521"/>
    </location>
</feature>
<comment type="catalytic activity">
    <reaction evidence="14">
        <text>an organic molecule + reduced [NADPH--hemoprotein reductase] + O2 = an alcohol + oxidized [NADPH--hemoprotein reductase] + H2O + H(+)</text>
        <dbReference type="Rhea" id="RHEA:17149"/>
        <dbReference type="Rhea" id="RHEA-COMP:11964"/>
        <dbReference type="Rhea" id="RHEA-COMP:11965"/>
        <dbReference type="ChEBI" id="CHEBI:15377"/>
        <dbReference type="ChEBI" id="CHEBI:15378"/>
        <dbReference type="ChEBI" id="CHEBI:15379"/>
        <dbReference type="ChEBI" id="CHEBI:30879"/>
        <dbReference type="ChEBI" id="CHEBI:57618"/>
        <dbReference type="ChEBI" id="CHEBI:58210"/>
        <dbReference type="ChEBI" id="CHEBI:142491"/>
        <dbReference type="EC" id="1.14.14.1"/>
    </reaction>
</comment>
<evidence type="ECO:0000256" key="13">
    <source>
        <dbReference type="ARBA" id="ARBA00023136"/>
    </source>
</evidence>
<evidence type="ECO:0000256" key="4">
    <source>
        <dbReference type="ARBA" id="ARBA00010617"/>
    </source>
</evidence>
<gene>
    <name evidence="17" type="ORF">PLXY2_LOCUS15098</name>
</gene>
<comment type="similarity">
    <text evidence="4">Belongs to the cytochrome P450 family.</text>
</comment>
<protein>
    <recommendedName>
        <fullName evidence="5">unspecific monooxygenase</fullName>
        <ecNumber evidence="5">1.14.14.1</ecNumber>
    </recommendedName>
</protein>
<evidence type="ECO:0000256" key="14">
    <source>
        <dbReference type="ARBA" id="ARBA00047827"/>
    </source>
</evidence>
<feature type="compositionally biased region" description="Low complexity" evidence="15">
    <location>
        <begin position="533"/>
        <end position="542"/>
    </location>
</feature>
<evidence type="ECO:0000256" key="16">
    <source>
        <dbReference type="SAM" id="Phobius"/>
    </source>
</evidence>
<dbReference type="Pfam" id="PF00067">
    <property type="entry name" value="p450"/>
    <property type="match status" value="1"/>
</dbReference>
<accession>A0A8S4G9N6</accession>
<feature type="transmembrane region" description="Helical" evidence="16">
    <location>
        <begin position="31"/>
        <end position="51"/>
    </location>
</feature>
<keyword evidence="11" id="KW-0408">Iron</keyword>
<evidence type="ECO:0000256" key="8">
    <source>
        <dbReference type="ARBA" id="ARBA00022824"/>
    </source>
</evidence>
<dbReference type="PANTHER" id="PTHR24292">
    <property type="entry name" value="CYTOCHROME P450"/>
    <property type="match status" value="1"/>
</dbReference>
<dbReference type="InterPro" id="IPR036396">
    <property type="entry name" value="Cyt_P450_sf"/>
</dbReference>
<dbReference type="InterPro" id="IPR001128">
    <property type="entry name" value="Cyt_P450"/>
</dbReference>
<dbReference type="GO" id="GO:0020037">
    <property type="term" value="F:heme binding"/>
    <property type="evidence" value="ECO:0007669"/>
    <property type="project" value="InterPro"/>
</dbReference>
<keyword evidence="12" id="KW-0503">Monooxygenase</keyword>
<keyword evidence="16" id="KW-1133">Transmembrane helix</keyword>